<dbReference type="GO" id="GO:0005669">
    <property type="term" value="C:transcription factor TFIID complex"/>
    <property type="evidence" value="ECO:0007669"/>
    <property type="project" value="TreeGrafter"/>
</dbReference>
<feature type="region of interest" description="Disordered" evidence="6">
    <location>
        <begin position="213"/>
        <end position="262"/>
    </location>
</feature>
<accession>A0AAW1D058</accession>
<comment type="similarity">
    <text evidence="2">Belongs to the TAF9 family.</text>
</comment>
<dbReference type="GO" id="GO:0000124">
    <property type="term" value="C:SAGA complex"/>
    <property type="evidence" value="ECO:0007669"/>
    <property type="project" value="TreeGrafter"/>
</dbReference>
<evidence type="ECO:0000256" key="1">
    <source>
        <dbReference type="ARBA" id="ARBA00004123"/>
    </source>
</evidence>
<evidence type="ECO:0008006" key="9">
    <source>
        <dbReference type="Google" id="ProtNLM"/>
    </source>
</evidence>
<dbReference type="EMBL" id="JAPXFL010000007">
    <property type="protein sequence ID" value="KAK9504396.1"/>
    <property type="molecule type" value="Genomic_DNA"/>
</dbReference>
<dbReference type="InterPro" id="IPR003162">
    <property type="entry name" value="TFIID-31"/>
</dbReference>
<dbReference type="AlphaFoldDB" id="A0AAW1D058"/>
<evidence type="ECO:0000256" key="2">
    <source>
        <dbReference type="ARBA" id="ARBA00007646"/>
    </source>
</evidence>
<evidence type="ECO:0000256" key="4">
    <source>
        <dbReference type="ARBA" id="ARBA00023163"/>
    </source>
</evidence>
<evidence type="ECO:0000256" key="6">
    <source>
        <dbReference type="SAM" id="MobiDB-lite"/>
    </source>
</evidence>
<evidence type="ECO:0000256" key="3">
    <source>
        <dbReference type="ARBA" id="ARBA00023015"/>
    </source>
</evidence>
<dbReference type="SUPFAM" id="SSF47113">
    <property type="entry name" value="Histone-fold"/>
    <property type="match status" value="1"/>
</dbReference>
<name>A0AAW1D058_9HEMI</name>
<evidence type="ECO:0000313" key="7">
    <source>
        <dbReference type="EMBL" id="KAK9504396.1"/>
    </source>
</evidence>
<dbReference type="Gene3D" id="1.10.20.10">
    <property type="entry name" value="Histone, subunit A"/>
    <property type="match status" value="1"/>
</dbReference>
<dbReference type="Pfam" id="PF02291">
    <property type="entry name" value="TFIID-31kDa"/>
    <property type="match status" value="1"/>
</dbReference>
<dbReference type="FunFam" id="1.10.20.10:FF:000018">
    <property type="entry name" value="Transcription initiation factor TFIID subunit 9"/>
    <property type="match status" value="1"/>
</dbReference>
<keyword evidence="8" id="KW-1185">Reference proteome</keyword>
<organism evidence="7 8">
    <name type="scientific">Rhynocoris fuscipes</name>
    <dbReference type="NCBI Taxonomy" id="488301"/>
    <lineage>
        <taxon>Eukaryota</taxon>
        <taxon>Metazoa</taxon>
        <taxon>Ecdysozoa</taxon>
        <taxon>Arthropoda</taxon>
        <taxon>Hexapoda</taxon>
        <taxon>Insecta</taxon>
        <taxon>Pterygota</taxon>
        <taxon>Neoptera</taxon>
        <taxon>Paraneoptera</taxon>
        <taxon>Hemiptera</taxon>
        <taxon>Heteroptera</taxon>
        <taxon>Panheteroptera</taxon>
        <taxon>Cimicomorpha</taxon>
        <taxon>Reduviidae</taxon>
        <taxon>Harpactorinae</taxon>
        <taxon>Harpactorini</taxon>
        <taxon>Rhynocoris</taxon>
    </lineage>
</organism>
<proteinExistence type="inferred from homology"/>
<feature type="compositionally biased region" description="Low complexity" evidence="6">
    <location>
        <begin position="232"/>
        <end position="259"/>
    </location>
</feature>
<dbReference type="GO" id="GO:0046982">
    <property type="term" value="F:protein heterodimerization activity"/>
    <property type="evidence" value="ECO:0007669"/>
    <property type="project" value="InterPro"/>
</dbReference>
<comment type="subcellular location">
    <subcellularLocation>
        <location evidence="1">Nucleus</location>
    </subcellularLocation>
</comment>
<comment type="caution">
    <text evidence="7">The sequence shown here is derived from an EMBL/GenBank/DDBJ whole genome shotgun (WGS) entry which is preliminary data.</text>
</comment>
<dbReference type="GO" id="GO:0016251">
    <property type="term" value="F:RNA polymerase II general transcription initiation factor activity"/>
    <property type="evidence" value="ECO:0007669"/>
    <property type="project" value="TreeGrafter"/>
</dbReference>
<dbReference type="CDD" id="cd07979">
    <property type="entry name" value="HFD_TAF9"/>
    <property type="match status" value="1"/>
</dbReference>
<keyword evidence="5" id="KW-0539">Nucleus</keyword>
<evidence type="ECO:0000256" key="5">
    <source>
        <dbReference type="ARBA" id="ARBA00023242"/>
    </source>
</evidence>
<protein>
    <recommendedName>
        <fullName evidence="9">Transcription initiation factor TFIID subunit 9</fullName>
    </recommendedName>
</protein>
<evidence type="ECO:0000313" key="8">
    <source>
        <dbReference type="Proteomes" id="UP001461498"/>
    </source>
</evidence>
<sequence length="338" mass="36995">MANQTKQYPKDGLVIISMLKDLGIVNYEPRVINQLLEFATRYVTCVLDDAKAFANHSKKKTIDLDDVKLAIGMQTEKVFTTPPPRDLLLEVARSKNSIPLPSVKPHCGIRLPPDRYCFSACNFRLKSASKKMSDKIKYSISNSGGVNQLSSNLNNGPPLKMAKTSGNVTSSGNTGGVPVVKRPTSNNVARSQAITAVAKPLIKLTTNSSMSASQQQVQAKARIQVTPGGNGTEISTSSGTIQQQTQSQQIQQQLQSQQTAHHVEIKVEPSDSNSSTTVLSANDQLAGIKRKREEEFGGLENHWRRLVIAVPQSSSDTYKVNRGKSVPWNRSYHNINPQ</sequence>
<dbReference type="InterPro" id="IPR051431">
    <property type="entry name" value="TFIID_subunit_9"/>
</dbReference>
<dbReference type="Proteomes" id="UP001461498">
    <property type="component" value="Unassembled WGS sequence"/>
</dbReference>
<reference evidence="7 8" key="1">
    <citation type="submission" date="2022-12" db="EMBL/GenBank/DDBJ databases">
        <title>Chromosome-level genome assembly of true bugs.</title>
        <authorList>
            <person name="Ma L."/>
            <person name="Li H."/>
        </authorList>
    </citation>
    <scope>NUCLEOTIDE SEQUENCE [LARGE SCALE GENOMIC DNA]</scope>
    <source>
        <strain evidence="7">Lab_2022b</strain>
    </source>
</reference>
<dbReference type="InterPro" id="IPR009072">
    <property type="entry name" value="Histone-fold"/>
</dbReference>
<dbReference type="PANTHER" id="PTHR48068:SF4">
    <property type="entry name" value="TATA-BOX BINDING PROTEIN ASSOCIATED FACTOR 9"/>
    <property type="match status" value="1"/>
</dbReference>
<keyword evidence="4" id="KW-0804">Transcription</keyword>
<dbReference type="GO" id="GO:0051123">
    <property type="term" value="P:RNA polymerase II preinitiation complex assembly"/>
    <property type="evidence" value="ECO:0007669"/>
    <property type="project" value="TreeGrafter"/>
</dbReference>
<gene>
    <name evidence="7" type="ORF">O3M35_010736</name>
</gene>
<keyword evidence="3" id="KW-0805">Transcription regulation</keyword>
<dbReference type="GO" id="GO:0003713">
    <property type="term" value="F:transcription coactivator activity"/>
    <property type="evidence" value="ECO:0007669"/>
    <property type="project" value="TreeGrafter"/>
</dbReference>
<dbReference type="PANTHER" id="PTHR48068">
    <property type="entry name" value="TAF9 RNA POLYMERASE II, TATA BOX-BINDING PROTEIN (TBP)-ASSOCIATED FACTOR"/>
    <property type="match status" value="1"/>
</dbReference>